<dbReference type="CDD" id="cd00090">
    <property type="entry name" value="HTH_ARSR"/>
    <property type="match status" value="1"/>
</dbReference>
<proteinExistence type="predicted"/>
<evidence type="ECO:0000313" key="5">
    <source>
        <dbReference type="EMBL" id="QNI32336.1"/>
    </source>
</evidence>
<dbReference type="PANTHER" id="PTHR30154:SF53">
    <property type="entry name" value="HTH-TYPE TRANSCRIPTIONAL REGULATOR LRPC"/>
    <property type="match status" value="1"/>
</dbReference>
<evidence type="ECO:0000256" key="3">
    <source>
        <dbReference type="ARBA" id="ARBA00023163"/>
    </source>
</evidence>
<gene>
    <name evidence="5" type="ORF">H7849_25720</name>
</gene>
<dbReference type="InterPro" id="IPR000485">
    <property type="entry name" value="AsnC-type_HTH_dom"/>
</dbReference>
<dbReference type="InterPro" id="IPR019885">
    <property type="entry name" value="Tscrpt_reg_HTH_AsnC-type_CS"/>
</dbReference>
<dbReference type="Pfam" id="PF13404">
    <property type="entry name" value="HTH_AsnC-type"/>
    <property type="match status" value="1"/>
</dbReference>
<dbReference type="GO" id="GO:0043200">
    <property type="term" value="P:response to amino acid"/>
    <property type="evidence" value="ECO:0007669"/>
    <property type="project" value="TreeGrafter"/>
</dbReference>
<dbReference type="PANTHER" id="PTHR30154">
    <property type="entry name" value="LEUCINE-RESPONSIVE REGULATORY PROTEIN"/>
    <property type="match status" value="1"/>
</dbReference>
<dbReference type="GO" id="GO:0006355">
    <property type="term" value="P:regulation of DNA-templated transcription"/>
    <property type="evidence" value="ECO:0007669"/>
    <property type="project" value="UniProtKB-ARBA"/>
</dbReference>
<evidence type="ECO:0000256" key="1">
    <source>
        <dbReference type="ARBA" id="ARBA00023015"/>
    </source>
</evidence>
<keyword evidence="1" id="KW-0805">Transcription regulation</keyword>
<dbReference type="InterPro" id="IPR011991">
    <property type="entry name" value="ArsR-like_HTH"/>
</dbReference>
<dbReference type="SUPFAM" id="SSF54909">
    <property type="entry name" value="Dimeric alpha+beta barrel"/>
    <property type="match status" value="1"/>
</dbReference>
<accession>A0A7G8BIG6</accession>
<evidence type="ECO:0000259" key="4">
    <source>
        <dbReference type="PROSITE" id="PS50956"/>
    </source>
</evidence>
<dbReference type="SMART" id="SM00344">
    <property type="entry name" value="HTH_ASNC"/>
    <property type="match status" value="1"/>
</dbReference>
<dbReference type="PROSITE" id="PS00519">
    <property type="entry name" value="HTH_ASNC_1"/>
    <property type="match status" value="1"/>
</dbReference>
<dbReference type="Gene3D" id="1.10.10.10">
    <property type="entry name" value="Winged helix-like DNA-binding domain superfamily/Winged helix DNA-binding domain"/>
    <property type="match status" value="1"/>
</dbReference>
<keyword evidence="3" id="KW-0804">Transcription</keyword>
<dbReference type="GO" id="GO:0043565">
    <property type="term" value="F:sequence-specific DNA binding"/>
    <property type="evidence" value="ECO:0007669"/>
    <property type="project" value="InterPro"/>
</dbReference>
<dbReference type="EMBL" id="CP060394">
    <property type="protein sequence ID" value="QNI32336.1"/>
    <property type="molecule type" value="Genomic_DNA"/>
</dbReference>
<dbReference type="KEGG" id="adin:H7849_25720"/>
<dbReference type="GO" id="GO:0005829">
    <property type="term" value="C:cytosol"/>
    <property type="evidence" value="ECO:0007669"/>
    <property type="project" value="TreeGrafter"/>
</dbReference>
<name>A0A7G8BIG6_9BACT</name>
<dbReference type="PROSITE" id="PS50956">
    <property type="entry name" value="HTH_ASNC_2"/>
    <property type="match status" value="1"/>
</dbReference>
<dbReference type="RefSeq" id="WP_186743291.1">
    <property type="nucleotide sequence ID" value="NZ_CP060394.1"/>
</dbReference>
<dbReference type="InterPro" id="IPR036388">
    <property type="entry name" value="WH-like_DNA-bd_sf"/>
</dbReference>
<dbReference type="InterPro" id="IPR019888">
    <property type="entry name" value="Tscrpt_reg_AsnC-like"/>
</dbReference>
<dbReference type="Gene3D" id="3.30.70.920">
    <property type="match status" value="1"/>
</dbReference>
<dbReference type="Pfam" id="PF01037">
    <property type="entry name" value="AsnC_trans_reg"/>
    <property type="match status" value="1"/>
</dbReference>
<dbReference type="InterPro" id="IPR019887">
    <property type="entry name" value="Tscrpt_reg_AsnC/Lrp_C"/>
</dbReference>
<dbReference type="SUPFAM" id="SSF46785">
    <property type="entry name" value="Winged helix' DNA-binding domain"/>
    <property type="match status" value="1"/>
</dbReference>
<sequence>MDSAEILDDYSRKLLAELQRDARASFADLGRRIGLSASATAERLRRMEDAGIIRGYSVDVDREALGLPILAMVRMTCDGPRYHPFLKFVKELPEVQECHHVTGGDAFFLQVTAASIAELERVIERLLPYGIPTTSIVLSSPVARRAFELSRSRG</sequence>
<dbReference type="InterPro" id="IPR011008">
    <property type="entry name" value="Dimeric_a/b-barrel"/>
</dbReference>
<dbReference type="PRINTS" id="PR00033">
    <property type="entry name" value="HTHASNC"/>
</dbReference>
<protein>
    <submittedName>
        <fullName evidence="5">Lrp/AsnC family transcriptional regulator</fullName>
    </submittedName>
</protein>
<keyword evidence="6" id="KW-1185">Reference proteome</keyword>
<dbReference type="Proteomes" id="UP000515312">
    <property type="component" value="Chromosome"/>
</dbReference>
<evidence type="ECO:0000313" key="6">
    <source>
        <dbReference type="Proteomes" id="UP000515312"/>
    </source>
</evidence>
<reference evidence="5 6" key="1">
    <citation type="submission" date="2020-08" db="EMBL/GenBank/DDBJ databases">
        <title>Edaphobacter telluris sp. nov. and Acidobacterium dinghuensis sp. nov., two acidobacteria isolated from forest soil.</title>
        <authorList>
            <person name="Fu J."/>
            <person name="Qiu L."/>
        </authorList>
    </citation>
    <scope>NUCLEOTIDE SEQUENCE [LARGE SCALE GENOMIC DNA]</scope>
    <source>
        <strain evidence="5">4Y35</strain>
    </source>
</reference>
<evidence type="ECO:0000256" key="2">
    <source>
        <dbReference type="ARBA" id="ARBA00023125"/>
    </source>
</evidence>
<feature type="domain" description="HTH asnC-type" evidence="4">
    <location>
        <begin position="7"/>
        <end position="68"/>
    </location>
</feature>
<organism evidence="5 6">
    <name type="scientific">Alloacidobacterium dinghuense</name>
    <dbReference type="NCBI Taxonomy" id="2763107"/>
    <lineage>
        <taxon>Bacteria</taxon>
        <taxon>Pseudomonadati</taxon>
        <taxon>Acidobacteriota</taxon>
        <taxon>Terriglobia</taxon>
        <taxon>Terriglobales</taxon>
        <taxon>Acidobacteriaceae</taxon>
        <taxon>Alloacidobacterium</taxon>
    </lineage>
</organism>
<dbReference type="AlphaFoldDB" id="A0A7G8BIG6"/>
<keyword evidence="2" id="KW-0238">DNA-binding</keyword>
<dbReference type="InterPro" id="IPR036390">
    <property type="entry name" value="WH_DNA-bd_sf"/>
</dbReference>